<gene>
    <name evidence="1" type="ordered locus">BN117_2230</name>
</gene>
<evidence type="ECO:0000313" key="2">
    <source>
        <dbReference type="Proteomes" id="UP000008035"/>
    </source>
</evidence>
<reference evidence="1 2" key="1">
    <citation type="journal article" date="2012" name="BMC Genomics">
        <title>Comparative genomics of the classical Bordetella subspecies: the evolution and exchange of virulence-associated diversity amongst closely related pathogens.</title>
        <authorList>
            <person name="Park J."/>
            <person name="Zhang Y."/>
            <person name="Buboltz A.M."/>
            <person name="Zhang X."/>
            <person name="Schuster S.C."/>
            <person name="Ahuja U."/>
            <person name="Liu M."/>
            <person name="Miller J.F."/>
            <person name="Sebaihia M."/>
            <person name="Bentley S.D."/>
            <person name="Parkhill J."/>
            <person name="Harvill E.T."/>
        </authorList>
    </citation>
    <scope>NUCLEOTIDE SEQUENCE [LARGE SCALE GENOMIC DNA]</scope>
    <source>
        <strain evidence="1 2">Bpp5</strain>
    </source>
</reference>
<dbReference type="KEGG" id="bpar:BN117_2230"/>
<protein>
    <recommendedName>
        <fullName evidence="3">AlpA family phage regulatory protein</fullName>
    </recommendedName>
</protein>
<proteinExistence type="predicted"/>
<dbReference type="Gene3D" id="1.10.238.160">
    <property type="match status" value="1"/>
</dbReference>
<dbReference type="RefSeq" id="WP_015039751.1">
    <property type="nucleotide sequence ID" value="NC_018828.1"/>
</dbReference>
<dbReference type="AlphaFoldDB" id="K0MFL4"/>
<evidence type="ECO:0000313" key="1">
    <source>
        <dbReference type="EMBL" id="CCJ49563.1"/>
    </source>
</evidence>
<name>K0MFL4_BORPB</name>
<dbReference type="Proteomes" id="UP000008035">
    <property type="component" value="Chromosome"/>
</dbReference>
<dbReference type="InterPro" id="IPR010260">
    <property type="entry name" value="AlpA"/>
</dbReference>
<dbReference type="EMBL" id="HE965803">
    <property type="protein sequence ID" value="CCJ49563.1"/>
    <property type="molecule type" value="Genomic_DNA"/>
</dbReference>
<sequence length="86" mass="9779">MQIYQGRRTLRRDQVLQKTGLGRTTQHNLEKAGDFPRHFLLTPRCAVWFEDEIDAWLEERRAKALAASPLSGLMNGWAKREAGAAA</sequence>
<dbReference type="Pfam" id="PF05930">
    <property type="entry name" value="Phage_AlpA"/>
    <property type="match status" value="1"/>
</dbReference>
<accession>K0MFL4</accession>
<organism evidence="1 2">
    <name type="scientific">Bordetella parapertussis (strain Bpp5)</name>
    <dbReference type="NCBI Taxonomy" id="1208660"/>
    <lineage>
        <taxon>Bacteria</taxon>
        <taxon>Pseudomonadati</taxon>
        <taxon>Pseudomonadota</taxon>
        <taxon>Betaproteobacteria</taxon>
        <taxon>Burkholderiales</taxon>
        <taxon>Alcaligenaceae</taxon>
        <taxon>Bordetella</taxon>
    </lineage>
</organism>
<dbReference type="HOGENOM" id="CLU_2491668_0_0_4"/>
<evidence type="ECO:0008006" key="3">
    <source>
        <dbReference type="Google" id="ProtNLM"/>
    </source>
</evidence>